<dbReference type="PANTHER" id="PTHR33745">
    <property type="entry name" value="RSBT ANTAGONIST PROTEIN RSBS-RELATED"/>
    <property type="match status" value="1"/>
</dbReference>
<dbReference type="SMART" id="SM00086">
    <property type="entry name" value="PAC"/>
    <property type="match status" value="2"/>
</dbReference>
<dbReference type="RefSeq" id="WP_267767411.1">
    <property type="nucleotide sequence ID" value="NZ_JAPNKE010000002.1"/>
</dbReference>
<gene>
    <name evidence="5" type="ORF">OV079_08785</name>
</gene>
<dbReference type="InterPro" id="IPR001610">
    <property type="entry name" value="PAC"/>
</dbReference>
<organism evidence="5 6">
    <name type="scientific">Nannocystis pusilla</name>
    <dbReference type="NCBI Taxonomy" id="889268"/>
    <lineage>
        <taxon>Bacteria</taxon>
        <taxon>Pseudomonadati</taxon>
        <taxon>Myxococcota</taxon>
        <taxon>Polyangia</taxon>
        <taxon>Nannocystales</taxon>
        <taxon>Nannocystaceae</taxon>
        <taxon>Nannocystis</taxon>
    </lineage>
</organism>
<dbReference type="InterPro" id="IPR051932">
    <property type="entry name" value="Bact_StressResp_Reg"/>
</dbReference>
<feature type="domain" description="PAC" evidence="3">
    <location>
        <begin position="69"/>
        <end position="121"/>
    </location>
</feature>
<dbReference type="EMBL" id="JAPNKE010000002">
    <property type="protein sequence ID" value="MCY1005659.1"/>
    <property type="molecule type" value="Genomic_DNA"/>
</dbReference>
<dbReference type="InterPro" id="IPR000700">
    <property type="entry name" value="PAS-assoc_C"/>
</dbReference>
<dbReference type="Pfam" id="PF01740">
    <property type="entry name" value="STAS"/>
    <property type="match status" value="1"/>
</dbReference>
<dbReference type="GO" id="GO:0006355">
    <property type="term" value="P:regulation of DNA-templated transcription"/>
    <property type="evidence" value="ECO:0007669"/>
    <property type="project" value="InterPro"/>
</dbReference>
<feature type="domain" description="STAS" evidence="4">
    <location>
        <begin position="257"/>
        <end position="368"/>
    </location>
</feature>
<feature type="domain" description="PAS" evidence="2">
    <location>
        <begin position="118"/>
        <end position="170"/>
    </location>
</feature>
<dbReference type="InterPro" id="IPR002645">
    <property type="entry name" value="STAS_dom"/>
</dbReference>
<accession>A0A9X3EKB5</accession>
<evidence type="ECO:0000256" key="1">
    <source>
        <dbReference type="ARBA" id="ARBA00022553"/>
    </source>
</evidence>
<comment type="caution">
    <text evidence="5">The sequence shown here is derived from an EMBL/GenBank/DDBJ whole genome shotgun (WGS) entry which is preliminary data.</text>
</comment>
<dbReference type="Gene3D" id="3.30.750.24">
    <property type="entry name" value="STAS domain"/>
    <property type="match status" value="1"/>
</dbReference>
<dbReference type="PANTHER" id="PTHR33745:SF3">
    <property type="entry name" value="RSBT CO-ANTAGONIST PROTEIN RSBRC"/>
    <property type="match status" value="1"/>
</dbReference>
<sequence>MLERLDAVRAIFNNLDVIVWAVDSGGTIVVSEGGGLKPLGLPPGTIVGQNFYTLYGESSDGVNNMQRALAGETLVVQHSDHGHDLESRFVPVRDADEGVVGVIGVTHDITERLRGQAELREQAELLDLVHDAIIVRRLDGAITYWNRGAERTYGYSREEALGRDLHALLHTAGEVEEGRRRLLADGFWDGELTHTCRDGRQVIVATRWVLKRDPAGGALAVLKIDTDITARKQAEEAEARRQDEIIRAQAVAIAELSTPLIPITDEILVMPLIGMLDSMRAQQVMQSMLAGLANGRGKFVILDITGVPVVDTAVANALLRAAQAARLLGAEVILTGIRPEVAQTLVNLQADFTNLITRGTLQSGIAHALGRKGL</sequence>
<dbReference type="SMART" id="SM00091">
    <property type="entry name" value="PAS"/>
    <property type="match status" value="2"/>
</dbReference>
<dbReference type="SUPFAM" id="SSF52091">
    <property type="entry name" value="SpoIIaa-like"/>
    <property type="match status" value="1"/>
</dbReference>
<dbReference type="AlphaFoldDB" id="A0A9X3EKB5"/>
<dbReference type="InterPro" id="IPR000014">
    <property type="entry name" value="PAS"/>
</dbReference>
<keyword evidence="6" id="KW-1185">Reference proteome</keyword>
<dbReference type="SUPFAM" id="SSF55785">
    <property type="entry name" value="PYP-like sensor domain (PAS domain)"/>
    <property type="match status" value="2"/>
</dbReference>
<evidence type="ECO:0000259" key="3">
    <source>
        <dbReference type="PROSITE" id="PS50113"/>
    </source>
</evidence>
<evidence type="ECO:0000259" key="2">
    <source>
        <dbReference type="PROSITE" id="PS50112"/>
    </source>
</evidence>
<dbReference type="CDD" id="cd00130">
    <property type="entry name" value="PAS"/>
    <property type="match status" value="1"/>
</dbReference>
<dbReference type="PROSITE" id="PS50112">
    <property type="entry name" value="PAS"/>
    <property type="match status" value="1"/>
</dbReference>
<evidence type="ECO:0000259" key="4">
    <source>
        <dbReference type="PROSITE" id="PS50801"/>
    </source>
</evidence>
<dbReference type="CDD" id="cd07041">
    <property type="entry name" value="STAS_RsbR_RsbS_like"/>
    <property type="match status" value="1"/>
</dbReference>
<feature type="domain" description="PAC" evidence="3">
    <location>
        <begin position="188"/>
        <end position="240"/>
    </location>
</feature>
<dbReference type="InterPro" id="IPR035965">
    <property type="entry name" value="PAS-like_dom_sf"/>
</dbReference>
<dbReference type="PROSITE" id="PS50801">
    <property type="entry name" value="STAS"/>
    <property type="match status" value="1"/>
</dbReference>
<name>A0A9X3EKB5_9BACT</name>
<dbReference type="Pfam" id="PF00989">
    <property type="entry name" value="PAS"/>
    <property type="match status" value="1"/>
</dbReference>
<dbReference type="NCBIfam" id="TIGR00229">
    <property type="entry name" value="sensory_box"/>
    <property type="match status" value="2"/>
</dbReference>
<evidence type="ECO:0000313" key="5">
    <source>
        <dbReference type="EMBL" id="MCY1005659.1"/>
    </source>
</evidence>
<dbReference type="Gene3D" id="3.30.450.20">
    <property type="entry name" value="PAS domain"/>
    <property type="match status" value="2"/>
</dbReference>
<dbReference type="InterPro" id="IPR036513">
    <property type="entry name" value="STAS_dom_sf"/>
</dbReference>
<protein>
    <submittedName>
        <fullName evidence="5">PAS domain S-box protein</fullName>
    </submittedName>
</protein>
<dbReference type="Proteomes" id="UP001150924">
    <property type="component" value="Unassembled WGS sequence"/>
</dbReference>
<dbReference type="Pfam" id="PF08448">
    <property type="entry name" value="PAS_4"/>
    <property type="match status" value="1"/>
</dbReference>
<dbReference type="InterPro" id="IPR013656">
    <property type="entry name" value="PAS_4"/>
</dbReference>
<evidence type="ECO:0000313" key="6">
    <source>
        <dbReference type="Proteomes" id="UP001150924"/>
    </source>
</evidence>
<dbReference type="PROSITE" id="PS50113">
    <property type="entry name" value="PAC"/>
    <property type="match status" value="2"/>
</dbReference>
<keyword evidence="1" id="KW-0597">Phosphoprotein</keyword>
<reference evidence="5" key="1">
    <citation type="submission" date="2022-11" db="EMBL/GenBank/DDBJ databases">
        <title>Minimal conservation of predation-associated metabolite biosynthetic gene clusters underscores biosynthetic potential of Myxococcota including descriptions for ten novel species: Archangium lansinium sp. nov., Myxococcus landrumus sp. nov., Nannocystis bai.</title>
        <authorList>
            <person name="Ahearne A."/>
            <person name="Stevens C."/>
            <person name="Phillips K."/>
        </authorList>
    </citation>
    <scope>NUCLEOTIDE SEQUENCE</scope>
    <source>
        <strain evidence="5">Na p29</strain>
    </source>
</reference>
<dbReference type="InterPro" id="IPR013767">
    <property type="entry name" value="PAS_fold"/>
</dbReference>
<proteinExistence type="predicted"/>